<sequence>MEKPEENEKKPFYKSTLFIVIAPSFSGSSSWFKESDDNGAPSTDALNALSRPKFCFPEYLLQLSLLHCISY</sequence>
<name>A0A915DLL7_9BILA</name>
<dbReference type="WBParaSite" id="jg20799">
    <property type="protein sequence ID" value="jg20799"/>
    <property type="gene ID" value="jg20799"/>
</dbReference>
<evidence type="ECO:0000313" key="1">
    <source>
        <dbReference type="Proteomes" id="UP000887574"/>
    </source>
</evidence>
<organism evidence="1 2">
    <name type="scientific">Ditylenchus dipsaci</name>
    <dbReference type="NCBI Taxonomy" id="166011"/>
    <lineage>
        <taxon>Eukaryota</taxon>
        <taxon>Metazoa</taxon>
        <taxon>Ecdysozoa</taxon>
        <taxon>Nematoda</taxon>
        <taxon>Chromadorea</taxon>
        <taxon>Rhabditida</taxon>
        <taxon>Tylenchina</taxon>
        <taxon>Tylenchomorpha</taxon>
        <taxon>Sphaerularioidea</taxon>
        <taxon>Anguinidae</taxon>
        <taxon>Anguininae</taxon>
        <taxon>Ditylenchus</taxon>
    </lineage>
</organism>
<keyword evidence="1" id="KW-1185">Reference proteome</keyword>
<protein>
    <submittedName>
        <fullName evidence="2">Uncharacterized protein</fullName>
    </submittedName>
</protein>
<proteinExistence type="predicted"/>
<evidence type="ECO:0000313" key="2">
    <source>
        <dbReference type="WBParaSite" id="jg20799"/>
    </source>
</evidence>
<accession>A0A915DLL7</accession>
<dbReference type="AlphaFoldDB" id="A0A915DLL7"/>
<dbReference type="Proteomes" id="UP000887574">
    <property type="component" value="Unplaced"/>
</dbReference>
<reference evidence="2" key="1">
    <citation type="submission" date="2022-11" db="UniProtKB">
        <authorList>
            <consortium name="WormBaseParasite"/>
        </authorList>
    </citation>
    <scope>IDENTIFICATION</scope>
</reference>